<evidence type="ECO:0000256" key="3">
    <source>
        <dbReference type="ARBA" id="ARBA00022759"/>
    </source>
</evidence>
<dbReference type="PANTHER" id="PTHR34047">
    <property type="entry name" value="NUCLEAR INTRON MATURASE 1, MITOCHONDRIAL-RELATED"/>
    <property type="match status" value="1"/>
</dbReference>
<dbReference type="Pfam" id="PF01867">
    <property type="entry name" value="Cas_Cas1"/>
    <property type="match status" value="1"/>
</dbReference>
<feature type="domain" description="Reverse transcriptase" evidence="10">
    <location>
        <begin position="51"/>
        <end position="280"/>
    </location>
</feature>
<keyword evidence="1 9" id="KW-0540">Nuclease</keyword>
<evidence type="ECO:0000256" key="5">
    <source>
        <dbReference type="ARBA" id="ARBA00022842"/>
    </source>
</evidence>
<comment type="function">
    <text evidence="9">CRISPR (clustered regularly interspaced short palindromic repeat), is an adaptive immune system that provides protection against mobile genetic elements (viruses, transposable elements and conjugative plasmids). CRISPR clusters contain spacers, sequences complementary to antecedent mobile elements, and target invading nucleic acids. CRISPR clusters are transcribed and processed into CRISPR RNA (crRNA). Acts as a dsDNA endonuclease. Involved in the integration of spacer DNA into the CRISPR cassette.</text>
</comment>
<evidence type="ECO:0000256" key="6">
    <source>
        <dbReference type="ARBA" id="ARBA00023118"/>
    </source>
</evidence>
<evidence type="ECO:0000313" key="11">
    <source>
        <dbReference type="EMBL" id="BAQ71286.1"/>
    </source>
</evidence>
<dbReference type="InterPro" id="IPR042211">
    <property type="entry name" value="CRISPR-assoc_Cas1_N"/>
</dbReference>
<comment type="subunit">
    <text evidence="9">Homodimer, forms a heterotetramer with a Cas2 homodimer.</text>
</comment>
<dbReference type="InterPro" id="IPR043502">
    <property type="entry name" value="DNA/RNA_pol_sf"/>
</dbReference>
<dbReference type="GO" id="GO:0043571">
    <property type="term" value="P:maintenance of CRISPR repeat elements"/>
    <property type="evidence" value="ECO:0007669"/>
    <property type="project" value="UniProtKB-UniRule"/>
</dbReference>
<dbReference type="InterPro" id="IPR042206">
    <property type="entry name" value="CRISPR-assoc_Cas1_C"/>
</dbReference>
<comment type="cofactor">
    <cofactor evidence="9">
        <name>Mg(2+)</name>
        <dbReference type="ChEBI" id="CHEBI:18420"/>
    </cofactor>
    <cofactor evidence="9">
        <name>Mn(2+)</name>
        <dbReference type="ChEBI" id="CHEBI:29035"/>
    </cofactor>
</comment>
<feature type="binding site" evidence="9">
    <location>
        <position position="487"/>
    </location>
    <ligand>
        <name>Mn(2+)</name>
        <dbReference type="ChEBI" id="CHEBI:29035"/>
    </ligand>
</feature>
<dbReference type="PATRIC" id="fig|35806.4.peg.4270"/>
<dbReference type="GO" id="GO:0016787">
    <property type="term" value="F:hydrolase activity"/>
    <property type="evidence" value="ECO:0007669"/>
    <property type="project" value="UniProtKB-KW"/>
</dbReference>
<evidence type="ECO:0000256" key="8">
    <source>
        <dbReference type="ARBA" id="ARBA00034120"/>
    </source>
</evidence>
<dbReference type="AlphaFoldDB" id="A0A0D6B8D2"/>
<dbReference type="CDD" id="cd09634">
    <property type="entry name" value="Cas1_I-II-III"/>
    <property type="match status" value="1"/>
</dbReference>
<dbReference type="InterPro" id="IPR000477">
    <property type="entry name" value="RT_dom"/>
</dbReference>
<dbReference type="InterPro" id="IPR051083">
    <property type="entry name" value="GrpII_Intron_Splice-Mob/Def"/>
</dbReference>
<dbReference type="GO" id="GO:0051607">
    <property type="term" value="P:defense response to virus"/>
    <property type="evidence" value="ECO:0007669"/>
    <property type="project" value="UniProtKB-UniRule"/>
</dbReference>
<dbReference type="EC" id="3.1.-.-" evidence="9"/>
<comment type="similarity">
    <text evidence="8">Belongs to the bacterial reverse transcriptase family.</text>
</comment>
<keyword evidence="2 9" id="KW-0479">Metal-binding</keyword>
<evidence type="ECO:0000256" key="9">
    <source>
        <dbReference type="HAMAP-Rule" id="MF_01470"/>
    </source>
</evidence>
<evidence type="ECO:0000256" key="1">
    <source>
        <dbReference type="ARBA" id="ARBA00022722"/>
    </source>
</evidence>
<protein>
    <recommendedName>
        <fullName evidence="9">CRISPR-associated endonuclease Cas1</fullName>
        <ecNumber evidence="9">3.1.-.-</ecNumber>
    </recommendedName>
</protein>
<name>A0A0D6B8D2_RHOSU</name>
<reference evidence="11 12" key="1">
    <citation type="submission" date="2015-02" db="EMBL/GenBank/DDBJ databases">
        <title>Genome sequene of Rhodovulum sulfidophilum DSM 2351.</title>
        <authorList>
            <person name="Nagao N."/>
        </authorList>
    </citation>
    <scope>NUCLEOTIDE SEQUENCE [LARGE SCALE GENOMIC DNA]</scope>
    <source>
        <strain evidence="11 12">DSM 2351</strain>
    </source>
</reference>
<dbReference type="EMBL" id="AP014800">
    <property type="protein sequence ID" value="BAQ71286.1"/>
    <property type="molecule type" value="Genomic_DNA"/>
</dbReference>
<organism evidence="11 12">
    <name type="scientific">Rhodovulum sulfidophilum</name>
    <name type="common">Rhodobacter sulfidophilus</name>
    <dbReference type="NCBI Taxonomy" id="35806"/>
    <lineage>
        <taxon>Bacteria</taxon>
        <taxon>Pseudomonadati</taxon>
        <taxon>Pseudomonadota</taxon>
        <taxon>Alphaproteobacteria</taxon>
        <taxon>Rhodobacterales</taxon>
        <taxon>Paracoccaceae</taxon>
        <taxon>Rhodovulum</taxon>
    </lineage>
</organism>
<dbReference type="Gene3D" id="1.20.120.920">
    <property type="entry name" value="CRISPR-associated endonuclease Cas1, C-terminal domain"/>
    <property type="match status" value="1"/>
</dbReference>
<dbReference type="GO" id="GO:0046872">
    <property type="term" value="F:metal ion binding"/>
    <property type="evidence" value="ECO:0007669"/>
    <property type="project" value="UniProtKB-UniRule"/>
</dbReference>
<feature type="binding site" evidence="9">
    <location>
        <position position="566"/>
    </location>
    <ligand>
        <name>Mn(2+)</name>
        <dbReference type="ChEBI" id="CHEBI:29035"/>
    </ligand>
</feature>
<dbReference type="InterPro" id="IPR002729">
    <property type="entry name" value="CRISPR-assoc_Cas1"/>
</dbReference>
<feature type="binding site" evidence="9">
    <location>
        <position position="551"/>
    </location>
    <ligand>
        <name>Mn(2+)</name>
        <dbReference type="ChEBI" id="CHEBI:29035"/>
    </ligand>
</feature>
<accession>A0A0D6B8D2</accession>
<keyword evidence="6 9" id="KW-0051">Antiviral defense</keyword>
<sequence length="661" mass="72006">MSKSPDDLFVTLANRENLTAAWEKVRGNRGCSGGDGVTIDRFARRAPQRLTALSGALLDGRYRPGDLRRIDLKKRDGGTRPLAIPSVIDRVAQTAAALVLTPILDPLFDEASFGYRPGRSVAMAVRRIDMLRRRGFCHVVEADIVRCFERIPHEPVLSSLAKTLAGRVGADRLVDLVALWLEHAAMFLETPGLGLAQGSPLSPLLSNLYLDRLDDALDRRDVAVVRFADDFVLLCRSREAAAKALNRAENLLEAHGLELHGDGTRIVDFDRGFEFLGHLFVRSLTLRALGDPDEDPLEAMRLAGAEEARAADAARAEAEESAAGYDRAERVLYLVTPGRRLGLRNLSFTVSGEEGRELLGIAPGRIDRIEIGARADFAPEALRQALATGIDVAFLDGRGQTEGWLSAGPPERADLHLAQARLVLDPVASAALARTIVEARLRNQRTKLRVLNRVSKDPEVAAACTALGRVISKLPGADTPAALRGHEGSGAALYWPALGRLCAAAPQPFRRTRPATDPLNAAINWLTAMLERDIRAAIAHAGLHPGFGVLHVPADRSAACVWDLMEGYRAALTEGLAVTLFNQNRLRTGMMTSFPGGIRLGRDAIGALISGYEAAVGRLVTSPYSGRRRTWRWIMREEAQALARHMRDPEGMPFRPFLQTP</sequence>
<dbReference type="NCBIfam" id="TIGR00287">
    <property type="entry name" value="cas1"/>
    <property type="match status" value="1"/>
</dbReference>
<dbReference type="PROSITE" id="PS50878">
    <property type="entry name" value="RT_POL"/>
    <property type="match status" value="1"/>
</dbReference>
<comment type="similarity">
    <text evidence="9">Belongs to the CRISPR-associated endonuclease Cas1 family.</text>
</comment>
<dbReference type="Gene3D" id="3.100.10.20">
    <property type="entry name" value="CRISPR-associated endonuclease Cas1, N-terminal domain"/>
    <property type="match status" value="1"/>
</dbReference>
<gene>
    <name evidence="9" type="primary">cas1</name>
    <name evidence="11" type="ORF">NHU_04166</name>
</gene>
<keyword evidence="3 9" id="KW-0255">Endonuclease</keyword>
<evidence type="ECO:0000256" key="7">
    <source>
        <dbReference type="ARBA" id="ARBA00023125"/>
    </source>
</evidence>
<dbReference type="CDD" id="cd01651">
    <property type="entry name" value="RT_G2_intron"/>
    <property type="match status" value="1"/>
</dbReference>
<keyword evidence="5 9" id="KW-0460">Magnesium</keyword>
<dbReference type="HAMAP" id="MF_01470">
    <property type="entry name" value="Cas1"/>
    <property type="match status" value="1"/>
</dbReference>
<dbReference type="GO" id="GO:0004519">
    <property type="term" value="F:endonuclease activity"/>
    <property type="evidence" value="ECO:0007669"/>
    <property type="project" value="UniProtKB-UniRule"/>
</dbReference>
<keyword evidence="4 9" id="KW-0378">Hydrolase</keyword>
<dbReference type="SUPFAM" id="SSF56672">
    <property type="entry name" value="DNA/RNA polymerases"/>
    <property type="match status" value="1"/>
</dbReference>
<dbReference type="PANTHER" id="PTHR34047:SF8">
    <property type="entry name" value="PROTEIN YKFC"/>
    <property type="match status" value="1"/>
</dbReference>
<evidence type="ECO:0000313" key="12">
    <source>
        <dbReference type="Proteomes" id="UP000064912"/>
    </source>
</evidence>
<evidence type="ECO:0000256" key="2">
    <source>
        <dbReference type="ARBA" id="ARBA00022723"/>
    </source>
</evidence>
<keyword evidence="7 9" id="KW-0238">DNA-binding</keyword>
<dbReference type="KEGG" id="rsu:NHU_04166"/>
<dbReference type="GO" id="GO:0003677">
    <property type="term" value="F:DNA binding"/>
    <property type="evidence" value="ECO:0007669"/>
    <property type="project" value="UniProtKB-KW"/>
</dbReference>
<evidence type="ECO:0000256" key="4">
    <source>
        <dbReference type="ARBA" id="ARBA00022801"/>
    </source>
</evidence>
<proteinExistence type="inferred from homology"/>
<keyword evidence="9" id="KW-0464">Manganese</keyword>
<dbReference type="Pfam" id="PF00078">
    <property type="entry name" value="RVT_1"/>
    <property type="match status" value="1"/>
</dbReference>
<dbReference type="Proteomes" id="UP000064912">
    <property type="component" value="Chromosome"/>
</dbReference>
<evidence type="ECO:0000259" key="10">
    <source>
        <dbReference type="PROSITE" id="PS50878"/>
    </source>
</evidence>